<keyword evidence="3" id="KW-1185">Reference proteome</keyword>
<dbReference type="OrthoDB" id="202653at2157"/>
<keyword evidence="1" id="KW-0812">Transmembrane</keyword>
<accession>A0A1N7GIT8</accession>
<feature type="transmembrane region" description="Helical" evidence="1">
    <location>
        <begin position="72"/>
        <end position="95"/>
    </location>
</feature>
<keyword evidence="1" id="KW-1133">Transmembrane helix</keyword>
<keyword evidence="1" id="KW-0472">Membrane</keyword>
<feature type="transmembrane region" description="Helical" evidence="1">
    <location>
        <begin position="101"/>
        <end position="122"/>
    </location>
</feature>
<evidence type="ECO:0000313" key="2">
    <source>
        <dbReference type="EMBL" id="SIS12439.1"/>
    </source>
</evidence>
<sequence length="135" mass="14822">MSADRRPLLLVLFGSALLVTLVIHLSFLPRYFPEDVFMTGLALVAGWATYTLVFYIVGRLRSEPQELPSMRIADIGIALFLVSLLLGAALDAFGFTPEAILEAYVVPAIGIYVGLALLGWSIGRRTEAINRIVRQ</sequence>
<organism evidence="2 3">
    <name type="scientific">Natronorubrum thiooxidans</name>
    <dbReference type="NCBI Taxonomy" id="308853"/>
    <lineage>
        <taxon>Archaea</taxon>
        <taxon>Methanobacteriati</taxon>
        <taxon>Methanobacteriota</taxon>
        <taxon>Stenosarchaea group</taxon>
        <taxon>Halobacteria</taxon>
        <taxon>Halobacteriales</taxon>
        <taxon>Natrialbaceae</taxon>
        <taxon>Natronorubrum</taxon>
    </lineage>
</organism>
<dbReference type="RefSeq" id="WP_076610135.1">
    <property type="nucleotide sequence ID" value="NZ_FTNR01000012.1"/>
</dbReference>
<name>A0A1N7GIT8_9EURY</name>
<protein>
    <submittedName>
        <fullName evidence="2">Uncharacterized protein</fullName>
    </submittedName>
</protein>
<proteinExistence type="predicted"/>
<evidence type="ECO:0000313" key="3">
    <source>
        <dbReference type="Proteomes" id="UP000185936"/>
    </source>
</evidence>
<evidence type="ECO:0000256" key="1">
    <source>
        <dbReference type="SAM" id="Phobius"/>
    </source>
</evidence>
<dbReference type="AlphaFoldDB" id="A0A1N7GIT8"/>
<dbReference type="EMBL" id="FTNR01000012">
    <property type="protein sequence ID" value="SIS12439.1"/>
    <property type="molecule type" value="Genomic_DNA"/>
</dbReference>
<feature type="transmembrane region" description="Helical" evidence="1">
    <location>
        <begin position="7"/>
        <end position="28"/>
    </location>
</feature>
<feature type="transmembrane region" description="Helical" evidence="1">
    <location>
        <begin position="40"/>
        <end position="60"/>
    </location>
</feature>
<gene>
    <name evidence="2" type="ORF">SAMN05421752_112116</name>
</gene>
<reference evidence="3" key="1">
    <citation type="submission" date="2017-01" db="EMBL/GenBank/DDBJ databases">
        <authorList>
            <person name="Varghese N."/>
            <person name="Submissions S."/>
        </authorList>
    </citation>
    <scope>NUCLEOTIDE SEQUENCE [LARGE SCALE GENOMIC DNA]</scope>
    <source>
        <strain evidence="3">type strain: HArc-</strain>
    </source>
</reference>
<dbReference type="Proteomes" id="UP000185936">
    <property type="component" value="Unassembled WGS sequence"/>
</dbReference>
<dbReference type="STRING" id="308853.SAMN05421752_112116"/>